<evidence type="ECO:0000313" key="2">
    <source>
        <dbReference type="Proteomes" id="UP000437736"/>
    </source>
</evidence>
<organism evidence="1 2">
    <name type="scientific">Acidiferrimicrobium australe</name>
    <dbReference type="NCBI Taxonomy" id="2664430"/>
    <lineage>
        <taxon>Bacteria</taxon>
        <taxon>Bacillati</taxon>
        <taxon>Actinomycetota</taxon>
        <taxon>Acidimicrobiia</taxon>
        <taxon>Acidimicrobiales</taxon>
        <taxon>Acidimicrobiaceae</taxon>
        <taxon>Acidiferrimicrobium</taxon>
    </lineage>
</organism>
<reference evidence="1 2" key="1">
    <citation type="submission" date="2019-11" db="EMBL/GenBank/DDBJ databases">
        <title>Acidiferrimicrobium australis gen. nov., sp. nov., an acidophilic and obligately heterotrophic, member of the Actinobacteria that catalyses dissimilatory oxido- reduction of iron isolated from metal-rich acidic water in Chile.</title>
        <authorList>
            <person name="Gonzalez D."/>
            <person name="Huber K."/>
            <person name="Hedrich S."/>
            <person name="Rojas-Villalobos C."/>
            <person name="Quatrini R."/>
            <person name="Dinamarca M.A."/>
            <person name="Schwarz A."/>
            <person name="Canales C."/>
            <person name="Nancucheo I."/>
        </authorList>
    </citation>
    <scope>NUCLEOTIDE SEQUENCE [LARGE SCALE GENOMIC DNA]</scope>
    <source>
        <strain evidence="1 2">USS-CCA1</strain>
    </source>
</reference>
<proteinExistence type="predicted"/>
<gene>
    <name evidence="1" type="ORF">GHK86_18805</name>
</gene>
<dbReference type="Proteomes" id="UP000437736">
    <property type="component" value="Unassembled WGS sequence"/>
</dbReference>
<keyword evidence="2" id="KW-1185">Reference proteome</keyword>
<dbReference type="EMBL" id="WJHE01001201">
    <property type="protein sequence ID" value="MST34764.1"/>
    <property type="molecule type" value="Genomic_DNA"/>
</dbReference>
<protein>
    <submittedName>
        <fullName evidence="1">Uncharacterized protein</fullName>
    </submittedName>
</protein>
<name>A0ABW9QZ82_9ACTN</name>
<sequence>MAELRVEGPDLVLALGPLERVGSFRGRDLRVPLSAVRRVRVPISPWIALRGWRSAGIAVPGWVAMGTRRHGEGWDFTLVRRSGPAVVIELNGYRFDELVVSVADAPATGARLAAAAGIAFDPTPDRGPLGPA</sequence>
<comment type="caution">
    <text evidence="1">The sequence shown here is derived from an EMBL/GenBank/DDBJ whole genome shotgun (WGS) entry which is preliminary data.</text>
</comment>
<accession>A0ABW9QZ82</accession>
<evidence type="ECO:0000313" key="1">
    <source>
        <dbReference type="EMBL" id="MST34764.1"/>
    </source>
</evidence>